<feature type="region of interest" description="Disordered" evidence="1">
    <location>
        <begin position="1"/>
        <end position="39"/>
    </location>
</feature>
<dbReference type="InterPro" id="IPR025447">
    <property type="entry name" value="DUF4192"/>
</dbReference>
<organism evidence="2 3">
    <name type="scientific">Streptomyces marispadix</name>
    <dbReference type="NCBI Taxonomy" id="2922868"/>
    <lineage>
        <taxon>Bacteria</taxon>
        <taxon>Bacillati</taxon>
        <taxon>Actinomycetota</taxon>
        <taxon>Actinomycetes</taxon>
        <taxon>Kitasatosporales</taxon>
        <taxon>Streptomycetaceae</taxon>
        <taxon>Streptomyces</taxon>
    </lineage>
</organism>
<keyword evidence="3" id="KW-1185">Reference proteome</keyword>
<dbReference type="Proteomes" id="UP001166784">
    <property type="component" value="Unassembled WGS sequence"/>
</dbReference>
<sequence>MTQRDNGHPSPSDDDTGDAAVREPQAQSGSAAAAPAPESEIALRGPAELADALPYLLGFYPDDSIVVVALHGRRGRFGGRIRLGIPAARDEWSAVSQQVATCLEGEVRSSSGRPDGAIVFLCQEPGPGQKRER</sequence>
<feature type="compositionally biased region" description="Low complexity" evidence="1">
    <location>
        <begin position="23"/>
        <end position="39"/>
    </location>
</feature>
<evidence type="ECO:0000313" key="3">
    <source>
        <dbReference type="Proteomes" id="UP001166784"/>
    </source>
</evidence>
<name>A0ABS9T3F1_9ACTN</name>
<gene>
    <name evidence="2" type="ORF">MMA15_22390</name>
</gene>
<comment type="caution">
    <text evidence="2">The sequence shown here is derived from an EMBL/GenBank/DDBJ whole genome shotgun (WGS) entry which is preliminary data.</text>
</comment>
<dbReference type="Pfam" id="PF13830">
    <property type="entry name" value="DUF4192"/>
    <property type="match status" value="1"/>
</dbReference>
<evidence type="ECO:0000256" key="1">
    <source>
        <dbReference type="SAM" id="MobiDB-lite"/>
    </source>
</evidence>
<protein>
    <submittedName>
        <fullName evidence="2">DUF4192 domain-containing protein</fullName>
    </submittedName>
</protein>
<accession>A0ABS9T3F1</accession>
<evidence type="ECO:0000313" key="2">
    <source>
        <dbReference type="EMBL" id="MCH6163037.1"/>
    </source>
</evidence>
<reference evidence="2" key="1">
    <citation type="submission" date="2022-03" db="EMBL/GenBank/DDBJ databases">
        <authorList>
            <person name="Santos J.D.N."/>
            <person name="Kallscheuer N."/>
            <person name="Jogler C."/>
            <person name="Lage O.M."/>
        </authorList>
    </citation>
    <scope>NUCLEOTIDE SEQUENCE</scope>
    <source>
        <strain evidence="2">M600PL45_2</strain>
    </source>
</reference>
<proteinExistence type="predicted"/>
<reference evidence="2" key="2">
    <citation type="journal article" date="2023" name="Int. J. Syst. Evol. Microbiol.">
        <title>Streptomyces marispadix sp. nov., isolated from marine beach sediment of the Northern Coast of Portugal.</title>
        <authorList>
            <person name="dos Santos J.D.N."/>
            <person name="Vitorino I.R."/>
            <person name="Kallscheuer N."/>
            <person name="Srivastava A."/>
            <person name="Krautwurst S."/>
            <person name="Marz M."/>
            <person name="Jogler C."/>
            <person name="Lobo Da Cunha A."/>
            <person name="Catita J."/>
            <person name="Goncalves H."/>
            <person name="Gonzalez I."/>
            <person name="Reyes F."/>
            <person name="Lage O.M."/>
        </authorList>
    </citation>
    <scope>NUCLEOTIDE SEQUENCE</scope>
    <source>
        <strain evidence="2">M600PL45_2</strain>
    </source>
</reference>
<dbReference type="RefSeq" id="WP_241061895.1">
    <property type="nucleotide sequence ID" value="NZ_JAKWJU010000002.1"/>
</dbReference>
<dbReference type="EMBL" id="JAKWJU010000002">
    <property type="protein sequence ID" value="MCH6163037.1"/>
    <property type="molecule type" value="Genomic_DNA"/>
</dbReference>